<sequence length="187" mass="21275">MLIKLLPEDQKMHLLDLAKLLTLCDKPLLWNGLSKDELTSDTDLDALSIQQGERENELLSDLVQSVASRLWPMSNREASIENMLKEKLKASPLIKIDTVENRVQAAMAVLKTLLEEKCTDAPAVPKIILFQLILVALLDGKISTIKWSLLKEIQRHYQLQDFIFEDLLERAEALNNEMSKIISLVLE</sequence>
<proteinExistence type="predicted"/>
<evidence type="ECO:0000313" key="2">
    <source>
        <dbReference type="Proteomes" id="UP000224974"/>
    </source>
</evidence>
<keyword evidence="2" id="KW-1185">Reference proteome</keyword>
<organism evidence="1 2">
    <name type="scientific">Budvicia aquatica</name>
    <dbReference type="NCBI Taxonomy" id="82979"/>
    <lineage>
        <taxon>Bacteria</taxon>
        <taxon>Pseudomonadati</taxon>
        <taxon>Pseudomonadota</taxon>
        <taxon>Gammaproteobacteria</taxon>
        <taxon>Enterobacterales</taxon>
        <taxon>Budviciaceae</taxon>
        <taxon>Budvicia</taxon>
    </lineage>
</organism>
<dbReference type="STRING" id="1111728.GCA_000427805_04054"/>
<gene>
    <name evidence="1" type="ORF">CRN84_12200</name>
</gene>
<dbReference type="EMBL" id="PDDX01000001">
    <property type="protein sequence ID" value="PHI30048.1"/>
    <property type="molecule type" value="Genomic_DNA"/>
</dbReference>
<accession>A0A2C6DIC9</accession>
<dbReference type="RefSeq" id="WP_029095912.1">
    <property type="nucleotide sequence ID" value="NZ_PDDX01000001.1"/>
</dbReference>
<dbReference type="OrthoDB" id="9154657at2"/>
<comment type="caution">
    <text evidence="1">The sequence shown here is derived from an EMBL/GenBank/DDBJ whole genome shotgun (WGS) entry which is preliminary data.</text>
</comment>
<name>A0A2C6DIC9_9GAMM</name>
<evidence type="ECO:0000313" key="1">
    <source>
        <dbReference type="EMBL" id="PHI30048.1"/>
    </source>
</evidence>
<reference evidence="2" key="1">
    <citation type="submission" date="2017-09" db="EMBL/GenBank/DDBJ databases">
        <title>FDA dAtabase for Regulatory Grade micrObial Sequences (FDA-ARGOS): Supporting development and validation of Infectious Disease Dx tests.</title>
        <authorList>
            <person name="Minogue T."/>
            <person name="Wolcott M."/>
            <person name="Wasieloski L."/>
            <person name="Aguilar W."/>
            <person name="Moore D."/>
            <person name="Tallon L."/>
            <person name="Sadzewicz L."/>
            <person name="Ott S."/>
            <person name="Zhao X."/>
            <person name="Nagaraj S."/>
            <person name="Vavikolanu K."/>
            <person name="Aluvathingal J."/>
            <person name="Nadendla S."/>
            <person name="Sichtig H."/>
        </authorList>
    </citation>
    <scope>NUCLEOTIDE SEQUENCE [LARGE SCALE GENOMIC DNA]</scope>
    <source>
        <strain evidence="2">FDAARGOS_387</strain>
    </source>
</reference>
<dbReference type="Proteomes" id="UP000224974">
    <property type="component" value="Unassembled WGS sequence"/>
</dbReference>
<protein>
    <submittedName>
        <fullName evidence="1">Uncharacterized protein</fullName>
    </submittedName>
</protein>
<dbReference type="AlphaFoldDB" id="A0A2C6DIC9"/>